<dbReference type="OrthoDB" id="10362423at2759"/>
<feature type="region of interest" description="Disordered" evidence="1">
    <location>
        <begin position="1126"/>
        <end position="1162"/>
    </location>
</feature>
<feature type="region of interest" description="Disordered" evidence="1">
    <location>
        <begin position="911"/>
        <end position="941"/>
    </location>
</feature>
<dbReference type="GeneID" id="27688943"/>
<feature type="region of interest" description="Disordered" evidence="1">
    <location>
        <begin position="393"/>
        <end position="474"/>
    </location>
</feature>
<feature type="compositionally biased region" description="Polar residues" evidence="1">
    <location>
        <begin position="393"/>
        <end position="411"/>
    </location>
</feature>
<protein>
    <submittedName>
        <fullName evidence="2">Uncharacterized protein</fullName>
    </submittedName>
</protein>
<feature type="compositionally biased region" description="Basic and acidic residues" evidence="1">
    <location>
        <begin position="824"/>
        <end position="833"/>
    </location>
</feature>
<reference evidence="2 3" key="1">
    <citation type="submission" date="2009-08" db="EMBL/GenBank/DDBJ databases">
        <title>The Genome Sequence of Spizellomyces punctatus strain DAOM BR117.</title>
        <authorList>
            <consortium name="The Broad Institute Genome Sequencing Platform"/>
            <person name="Russ C."/>
            <person name="Cuomo C."/>
            <person name="Shea T."/>
            <person name="Young S.K."/>
            <person name="Zeng Q."/>
            <person name="Koehrsen M."/>
            <person name="Haas B."/>
            <person name="Borodovsky M."/>
            <person name="Guigo R."/>
            <person name="Alvarado L."/>
            <person name="Berlin A."/>
            <person name="Bochicchio J."/>
            <person name="Borenstein D."/>
            <person name="Chapman S."/>
            <person name="Chen Z."/>
            <person name="Engels R."/>
            <person name="Freedman E."/>
            <person name="Gellesch M."/>
            <person name="Goldberg J."/>
            <person name="Griggs A."/>
            <person name="Gujja S."/>
            <person name="Heiman D."/>
            <person name="Hepburn T."/>
            <person name="Howarth C."/>
            <person name="Jen D."/>
            <person name="Larson L."/>
            <person name="Lewis B."/>
            <person name="Mehta T."/>
            <person name="Park D."/>
            <person name="Pearson M."/>
            <person name="Roberts A."/>
            <person name="Saif S."/>
            <person name="Shenoy N."/>
            <person name="Sisk P."/>
            <person name="Stolte C."/>
            <person name="Sykes S."/>
            <person name="Thomson T."/>
            <person name="Walk T."/>
            <person name="White J."/>
            <person name="Yandava C."/>
            <person name="Burger G."/>
            <person name="Gray M.W."/>
            <person name="Holland P.W.H."/>
            <person name="King N."/>
            <person name="Lang F.B.F."/>
            <person name="Roger A.J."/>
            <person name="Ruiz-Trillo I."/>
            <person name="Lander E."/>
            <person name="Nusbaum C."/>
        </authorList>
    </citation>
    <scope>NUCLEOTIDE SEQUENCE [LARGE SCALE GENOMIC DNA]</scope>
    <source>
        <strain evidence="2 3">DAOM BR117</strain>
    </source>
</reference>
<feature type="region of interest" description="Disordered" evidence="1">
    <location>
        <begin position="1074"/>
        <end position="1099"/>
    </location>
</feature>
<dbReference type="InParanoid" id="A0A0L0HDZ8"/>
<dbReference type="EMBL" id="KQ257458">
    <property type="protein sequence ID" value="KNC99332.1"/>
    <property type="molecule type" value="Genomic_DNA"/>
</dbReference>
<feature type="region of interest" description="Disordered" evidence="1">
    <location>
        <begin position="666"/>
        <end position="708"/>
    </location>
</feature>
<accession>A0A0L0HDZ8</accession>
<feature type="region of interest" description="Disordered" evidence="1">
    <location>
        <begin position="513"/>
        <end position="538"/>
    </location>
</feature>
<feature type="compositionally biased region" description="Polar residues" evidence="1">
    <location>
        <begin position="699"/>
        <end position="708"/>
    </location>
</feature>
<name>A0A0L0HDZ8_SPIPD</name>
<keyword evidence="3" id="KW-1185">Reference proteome</keyword>
<feature type="compositionally biased region" description="Basic and acidic residues" evidence="1">
    <location>
        <begin position="1528"/>
        <end position="1549"/>
    </location>
</feature>
<dbReference type="Proteomes" id="UP000053201">
    <property type="component" value="Unassembled WGS sequence"/>
</dbReference>
<organism evidence="2 3">
    <name type="scientific">Spizellomyces punctatus (strain DAOM BR117)</name>
    <dbReference type="NCBI Taxonomy" id="645134"/>
    <lineage>
        <taxon>Eukaryota</taxon>
        <taxon>Fungi</taxon>
        <taxon>Fungi incertae sedis</taxon>
        <taxon>Chytridiomycota</taxon>
        <taxon>Chytridiomycota incertae sedis</taxon>
        <taxon>Chytridiomycetes</taxon>
        <taxon>Spizellomycetales</taxon>
        <taxon>Spizellomycetaceae</taxon>
        <taxon>Spizellomyces</taxon>
    </lineage>
</organism>
<feature type="compositionally biased region" description="Basic and acidic residues" evidence="1">
    <location>
        <begin position="1484"/>
        <end position="1498"/>
    </location>
</feature>
<feature type="compositionally biased region" description="Basic and acidic residues" evidence="1">
    <location>
        <begin position="1130"/>
        <end position="1149"/>
    </location>
</feature>
<feature type="region of interest" description="Disordered" evidence="1">
    <location>
        <begin position="344"/>
        <end position="378"/>
    </location>
</feature>
<feature type="region of interest" description="Disordered" evidence="1">
    <location>
        <begin position="1478"/>
        <end position="1569"/>
    </location>
</feature>
<evidence type="ECO:0000256" key="1">
    <source>
        <dbReference type="SAM" id="MobiDB-lite"/>
    </source>
</evidence>
<gene>
    <name evidence="2" type="ORF">SPPG_05580</name>
</gene>
<evidence type="ECO:0000313" key="2">
    <source>
        <dbReference type="EMBL" id="KNC99332.1"/>
    </source>
</evidence>
<dbReference type="RefSeq" id="XP_016607372.1">
    <property type="nucleotide sequence ID" value="XM_016753788.1"/>
</dbReference>
<feature type="compositionally biased region" description="Polar residues" evidence="1">
    <location>
        <begin position="1512"/>
        <end position="1522"/>
    </location>
</feature>
<sequence length="1612" mass="174826">MISTSFLSSFSSVSPEQYVARKIVSLSARLRILRERTINFQQRHTRRRFKGLSRERSKAGRDRVTVIHEKGKSYNDYNGDCDLPPPLPPKDDVAPLPSWVVIPVPLSSTLVQEAVGETSGSVGPAPVLDETAHCESEACPSTPNLPTPSLELQHDTDLSPRSIDHIVTEIDESTAAKAAEHNPAQDVETVTISSAVNAIAILSDHNAAKVVDSYPTHVSVKTLVQKFSLSSSTTVDNMPSRVPPADSVLTGIDTRSEDECPLPVVETVSVPASIEMYHADVTLAQNTQSESTVVTPLEAAVPQEVLPSVTHVPPLQTVEDNSSIDFGVASNSKATNLEDHDVDAGLSSAESPESNISMSFLQSGNDEVPRHPALATHVDGSNNHVEELSLSLPNATKNVSTSPTPDVQSRPRSPAGQIAPGEIEPIPVSSPEDSNPLVKPQNDNVTSEGAHSSLPQEAIKPSRPHPDSGIALTDTASLDTMARVDWEDDRYSRPSFAQFAGIFNGKFAVRSKSQTSQGSSAEEHGSPKTALGEGQLGLKSNEKINKMISEGSKLPRRSLQLATRVFSEKIPDLANMRSRSSDTVPSQRPLDDRVIERVRRSKTSLHTLLKSAMDASKAAGSITRRKEAGIIVPETKKQDMMNQTHHNEDSVVKDDSCSFVVQNTTEAGTVSKAPPSNDAQTANGYPSEASDGLTLTPKRPNSTLRRSTRSISEIAVSDIQVRESNNELEGCTMVVETAAPDTYAVDEMTCDSIENDITPVQACTADASITVEAPADNVQDVPELDNSQPSIPSTNCVAHIDDDVDHISPVVMMDGCEEQANDVDDTKAPRPEDDNTENNKIPALQLLASDKTSPSEVTHRPGSSCARCAEKEISATANLDATRQKRKRNRFSRQSLNSLLTHLTDAFAKRDEKVKLDPQTPEALPSDTHDRENTTPAMQPPSIQEATTLPVSISEKDTQELASRRPEDIIPPKHADDCTLEKFDKATEAHTNAIAESTMVAANIQTVATMVLSSMSETKSMPEAVPALAAEVNPTAQPVNSAALDSTLSILETLSRQVTVLQQTVEELAAARAPSRVSYQGSERSHSIPPPPPSISDAPRKSIWHQQRSQKTNMIDRLRRSVVRLGSNVGKEKSEPEAKPVVESTRVDAPRGSFQGGTEGEPAVQSTLVDAPRGSFQGGTEAKPVVQSTLVDAPRGSFQSETEAKRVIHSTLVDAPRGSFQSETEAKPVIQSPLVNAPRGSFQGICVKIDEGRLTDEIFIERKLADEYNFNGVDDIVQPLSEFLPEKETVELSISDSQPATSFEVSNMPDNLVTPSQHEPLPEEADDCSIFPTDSQPMQTSVIGPPEQKRSSLPRMASALLRRKPTKFSGKQLKLPQQALETIDQQVVVIPTPLPASPQLEYPPADFVSSRQLSKPGTSSIRLFTKKVPSSTGRRDCNRSRSVDDLTWRSRLTDLFAKERDPILKAVDQAWMNMTIEDEGPDVETSRVLRRARSEEYGRLPSHSTRMKTRKNTPQLRKSVQAPSAVRSDAKPLPDRPSEPPDEYSDRKGKALTAEPDSFIPSSQAEVPAGAHSYRRDLRALYSVDYCPAAPSKGVPAGTVISLPGVYFGENM</sequence>
<feature type="compositionally biased region" description="Polar residues" evidence="1">
    <location>
        <begin position="348"/>
        <end position="365"/>
    </location>
</feature>
<dbReference type="VEuPathDB" id="FungiDB:SPPG_05580"/>
<evidence type="ECO:0000313" key="3">
    <source>
        <dbReference type="Proteomes" id="UP000053201"/>
    </source>
</evidence>
<dbReference type="OMA" id="WNERELA"/>
<proteinExistence type="predicted"/>
<feature type="compositionally biased region" description="Polar residues" evidence="1">
    <location>
        <begin position="441"/>
        <end position="455"/>
    </location>
</feature>
<feature type="region of interest" description="Disordered" evidence="1">
    <location>
        <begin position="821"/>
        <end position="864"/>
    </location>
</feature>